<evidence type="ECO:0000256" key="4">
    <source>
        <dbReference type="SAM" id="MobiDB-lite"/>
    </source>
</evidence>
<dbReference type="PANTHER" id="PTHR33154">
    <property type="entry name" value="TRANSCRIPTIONAL REGULATOR, ARSR FAMILY"/>
    <property type="match status" value="1"/>
</dbReference>
<dbReference type="Gene3D" id="1.10.10.10">
    <property type="entry name" value="Winged helix-like DNA-binding domain superfamily/Winged helix DNA-binding domain"/>
    <property type="match status" value="1"/>
</dbReference>
<dbReference type="eggNOG" id="arCOG01686">
    <property type="taxonomic scope" value="Archaea"/>
</dbReference>
<keyword evidence="3" id="KW-0804">Transcription</keyword>
<dbReference type="Pfam" id="PF13412">
    <property type="entry name" value="HTH_24"/>
    <property type="match status" value="1"/>
</dbReference>
<evidence type="ECO:0000313" key="7">
    <source>
        <dbReference type="EMBL" id="AFS82596.1"/>
    </source>
</evidence>
<feature type="compositionally biased region" description="Basic and acidic residues" evidence="4">
    <location>
        <begin position="182"/>
        <end position="193"/>
    </location>
</feature>
<dbReference type="RefSeq" id="WP_014964968.1">
    <property type="nucleotide sequence ID" value="NC_018656.1"/>
</dbReference>
<evidence type="ECO:0000259" key="6">
    <source>
        <dbReference type="SMART" id="SM00418"/>
    </source>
</evidence>
<evidence type="ECO:0000256" key="1">
    <source>
        <dbReference type="ARBA" id="ARBA00023015"/>
    </source>
</evidence>
<evidence type="ECO:0000256" key="5">
    <source>
        <dbReference type="SAM" id="Phobius"/>
    </source>
</evidence>
<dbReference type="PATRIC" id="fig|1229909.8.peg.855"/>
<feature type="compositionally biased region" description="Polar residues" evidence="4">
    <location>
        <begin position="166"/>
        <end position="175"/>
    </location>
</feature>
<dbReference type="Proteomes" id="UP000006100">
    <property type="component" value="Chromosome"/>
</dbReference>
<dbReference type="KEGG" id="nir:NSED_03950"/>
<feature type="region of interest" description="Disordered" evidence="4">
    <location>
        <begin position="166"/>
        <end position="200"/>
    </location>
</feature>
<dbReference type="STRING" id="1229909.NSED_03950"/>
<evidence type="ECO:0000256" key="3">
    <source>
        <dbReference type="ARBA" id="ARBA00023163"/>
    </source>
</evidence>
<keyword evidence="2" id="KW-0238">DNA-binding</keyword>
<keyword evidence="1" id="KW-0805">Transcription regulation</keyword>
<dbReference type="GeneID" id="13697808"/>
<dbReference type="SMART" id="SM00418">
    <property type="entry name" value="HTH_ARSR"/>
    <property type="match status" value="1"/>
</dbReference>
<dbReference type="HOGENOM" id="CLU_989025_0_0_2"/>
<feature type="domain" description="HTH arsR-type" evidence="6">
    <location>
        <begin position="20"/>
        <end position="101"/>
    </location>
</feature>
<dbReference type="PANTHER" id="PTHR33154:SF35">
    <property type="entry name" value="TRANSCRIPTIONAL REGULATOR, ARSR FAMILY"/>
    <property type="match status" value="1"/>
</dbReference>
<protein>
    <submittedName>
        <fullName evidence="7">ArsR family transcriptional regulator</fullName>
    </submittedName>
</protein>
<dbReference type="InterPro" id="IPR011991">
    <property type="entry name" value="ArsR-like_HTH"/>
</dbReference>
<organism evidence="7 8">
    <name type="scientific">Candidatus Nitrosopumilus sediminis</name>
    <dbReference type="NCBI Taxonomy" id="1229909"/>
    <lineage>
        <taxon>Archaea</taxon>
        <taxon>Nitrososphaerota</taxon>
        <taxon>Nitrososphaeria</taxon>
        <taxon>Nitrosopumilales</taxon>
        <taxon>Nitrosopumilaceae</taxon>
        <taxon>Nitrosopumilus</taxon>
    </lineage>
</organism>
<dbReference type="InterPro" id="IPR036388">
    <property type="entry name" value="WH-like_DNA-bd_sf"/>
</dbReference>
<evidence type="ECO:0000313" key="8">
    <source>
        <dbReference type="Proteomes" id="UP000006100"/>
    </source>
</evidence>
<dbReference type="InterPro" id="IPR036390">
    <property type="entry name" value="WH_DNA-bd_sf"/>
</dbReference>
<dbReference type="GO" id="GO:0003677">
    <property type="term" value="F:DNA binding"/>
    <property type="evidence" value="ECO:0007669"/>
    <property type="project" value="UniProtKB-KW"/>
</dbReference>
<gene>
    <name evidence="7" type="ORF">NSED_03950</name>
</gene>
<dbReference type="InterPro" id="IPR001845">
    <property type="entry name" value="HTH_ArsR_DNA-bd_dom"/>
</dbReference>
<dbReference type="SUPFAM" id="SSF46785">
    <property type="entry name" value="Winged helix' DNA-binding domain"/>
    <property type="match status" value="1"/>
</dbReference>
<dbReference type="OrthoDB" id="3361at2157"/>
<keyword evidence="5" id="KW-0472">Membrane</keyword>
<dbReference type="InterPro" id="IPR051081">
    <property type="entry name" value="HTH_MetalResp_TranReg"/>
</dbReference>
<proteinExistence type="predicted"/>
<dbReference type="EMBL" id="CP003843">
    <property type="protein sequence ID" value="AFS82596.1"/>
    <property type="molecule type" value="Genomic_DNA"/>
</dbReference>
<keyword evidence="5" id="KW-1133">Transmembrane helix</keyword>
<accession>K0BE27</accession>
<dbReference type="CDD" id="cd00090">
    <property type="entry name" value="HTH_ARSR"/>
    <property type="match status" value="1"/>
</dbReference>
<evidence type="ECO:0000256" key="2">
    <source>
        <dbReference type="ARBA" id="ARBA00023125"/>
    </source>
</evidence>
<dbReference type="GO" id="GO:0003700">
    <property type="term" value="F:DNA-binding transcription factor activity"/>
    <property type="evidence" value="ECO:0007669"/>
    <property type="project" value="InterPro"/>
</dbReference>
<dbReference type="AlphaFoldDB" id="K0BE27"/>
<name>K0BE27_9ARCH</name>
<keyword evidence="5" id="KW-0812">Transmembrane</keyword>
<feature type="transmembrane region" description="Helical" evidence="5">
    <location>
        <begin position="242"/>
        <end position="263"/>
    </location>
</feature>
<sequence>MSDEDEDIEIISTEDDKIKLIGEIFSNDSSRKILKLVSNGNEMTANEIAQENNMSLTLTIHHLKRMQAAGMIKVSKTGISAKGQEMKYYVSTNQSFLITSEKSTSSLVNSLKKFSKFAAIGMAGIVSWLTVKPNNQLMPVLEQSESIEEKSSKIVANEWSSASEKITNSDADMTVSSSPELEPIHEPEPHPEPEPSSSGIDEFAFQLSEDRANTGSVSLDRTVYPQPFDGTNATSGDPTLELIISIAVPVAVVAGGIILERILSRWYNKRKLQKKLRGKNS</sequence>
<keyword evidence="8" id="KW-1185">Reference proteome</keyword>
<reference evidence="7 8" key="1">
    <citation type="journal article" date="2012" name="J. Bacteriol.">
        <title>Draft Genome Sequence of an Ammonia-Oxidizing Archaeon, "Candidatus Nitrosopumilus sediminis" AR2, from Svalbard in the Arctic Circle.</title>
        <authorList>
            <person name="Park S.J."/>
            <person name="Kim J.G."/>
            <person name="Jung M.Y."/>
            <person name="Kim S.J."/>
            <person name="Cha I.T."/>
            <person name="Ghai R."/>
            <person name="Martin-Cuadrado A.B."/>
            <person name="Rodriguez-Valera F."/>
            <person name="Rhee S.K."/>
        </authorList>
    </citation>
    <scope>NUCLEOTIDE SEQUENCE [LARGE SCALE GENOMIC DNA]</scope>
    <source>
        <strain evidence="7 8">AR2</strain>
    </source>
</reference>